<reference evidence="6 7" key="1">
    <citation type="journal article" date="2017" name="Environ. Microbiol.">
        <title>Decay of the glycolytic pathway and adaptation to intranuclear parasitism within Enterocytozoonidae microsporidia.</title>
        <authorList>
            <person name="Wiredu Boakye D."/>
            <person name="Jaroenlak P."/>
            <person name="Prachumwat A."/>
            <person name="Williams T.A."/>
            <person name="Bateman K.S."/>
            <person name="Itsathitphaisarn O."/>
            <person name="Sritunyalucksana K."/>
            <person name="Paszkiewicz K.H."/>
            <person name="Moore K.A."/>
            <person name="Stentiford G.D."/>
            <person name="Williams B.A."/>
        </authorList>
    </citation>
    <scope>NUCLEOTIDE SEQUENCE [LARGE SCALE GENOMIC DNA]</scope>
    <source>
        <strain evidence="6 7">TH1</strain>
    </source>
</reference>
<keyword evidence="3 5" id="KW-0479">Metal-binding</keyword>
<evidence type="ECO:0000313" key="7">
    <source>
        <dbReference type="Proteomes" id="UP000192758"/>
    </source>
</evidence>
<feature type="binding site" evidence="5">
    <location>
        <position position="250"/>
    </location>
    <ligand>
        <name>a divalent metal cation</name>
        <dbReference type="ChEBI" id="CHEBI:60240"/>
        <label>1</label>
    </ligand>
</feature>
<dbReference type="SUPFAM" id="SSF51556">
    <property type="entry name" value="Metallo-dependent hydrolases"/>
    <property type="match status" value="1"/>
</dbReference>
<dbReference type="Proteomes" id="UP000192758">
    <property type="component" value="Unassembled WGS sequence"/>
</dbReference>
<evidence type="ECO:0000256" key="4">
    <source>
        <dbReference type="ARBA" id="ARBA00022801"/>
    </source>
</evidence>
<gene>
    <name evidence="6" type="ORF">EHP00_1339</name>
</gene>
<dbReference type="Pfam" id="PF01026">
    <property type="entry name" value="TatD_DNase"/>
    <property type="match status" value="1"/>
</dbReference>
<evidence type="ECO:0000313" key="6">
    <source>
        <dbReference type="EMBL" id="OQS54974.1"/>
    </source>
</evidence>
<evidence type="ECO:0008006" key="8">
    <source>
        <dbReference type="Google" id="ProtNLM"/>
    </source>
</evidence>
<feature type="binding site" evidence="5">
    <location>
        <position position="146"/>
    </location>
    <ligand>
        <name>a divalent metal cation</name>
        <dbReference type="ChEBI" id="CHEBI:60240"/>
        <label>1</label>
    </ligand>
</feature>
<dbReference type="PANTHER" id="PTHR10060">
    <property type="entry name" value="TATD FAMILY DEOXYRIBONUCLEASE"/>
    <property type="match status" value="1"/>
</dbReference>
<name>A0A1W0E6U8_9MICR</name>
<feature type="binding site" evidence="5">
    <location>
        <position position="204"/>
    </location>
    <ligand>
        <name>a divalent metal cation</name>
        <dbReference type="ChEBI" id="CHEBI:60240"/>
        <label>2</label>
    </ligand>
</feature>
<dbReference type="EMBL" id="MNPJ01000014">
    <property type="protein sequence ID" value="OQS54974.1"/>
    <property type="molecule type" value="Genomic_DNA"/>
</dbReference>
<dbReference type="GO" id="GO:0008296">
    <property type="term" value="F:3'-5'-DNA exonuclease activity"/>
    <property type="evidence" value="ECO:0007669"/>
    <property type="project" value="TreeGrafter"/>
</dbReference>
<dbReference type="STRING" id="646526.A0A1W0E6U8"/>
<keyword evidence="2" id="KW-0540">Nuclease</keyword>
<dbReference type="PIRSF" id="PIRSF005902">
    <property type="entry name" value="DNase_TatD"/>
    <property type="match status" value="1"/>
</dbReference>
<feature type="binding site" evidence="5">
    <location>
        <position position="179"/>
    </location>
    <ligand>
        <name>a divalent metal cation</name>
        <dbReference type="ChEBI" id="CHEBI:60240"/>
        <label>2</label>
    </ligand>
</feature>
<evidence type="ECO:0000256" key="1">
    <source>
        <dbReference type="ARBA" id="ARBA00009275"/>
    </source>
</evidence>
<protein>
    <recommendedName>
        <fullName evidence="8">TATDN1</fullName>
    </recommendedName>
</protein>
<dbReference type="Gene3D" id="3.20.20.140">
    <property type="entry name" value="Metal-dependent hydrolases"/>
    <property type="match status" value="1"/>
</dbReference>
<sequence length="314" mass="36314">MLKLNKNLDSNVNEDFKNVVNKDEDNVFYTSDLLNYYEQKEYIKYTEKFIGVDIAVNLTYFKEDLQNEIMIRSFSKGILPVLVGMDKDSNAKVIELAKKYKTFCYVGYHPNHIETCEISQENVNVKEKINILKNLIKEDVVIGVGECGLDFCRNTNKEEQIEWFKEQLKINTKKPYFLHMRDAFEDFINVIKPYKEKLKNSVVHSFTGTVDEARYLLDFGLKIGINGCSMKDSVELVKEIPLDDLLIETDSPFCLIRKKYAAADYCQIIKAKSNEPALLENVAEAISSIKNISKEKVFEKGKVNFIKCYLSHLI</sequence>
<dbReference type="CDD" id="cd01310">
    <property type="entry name" value="TatD_DNAse"/>
    <property type="match status" value="1"/>
</dbReference>
<dbReference type="InterPro" id="IPR050891">
    <property type="entry name" value="TatD-type_Hydrolase"/>
</dbReference>
<dbReference type="VEuPathDB" id="MicrosporidiaDB:EHP00_1339"/>
<evidence type="ECO:0000256" key="3">
    <source>
        <dbReference type="ARBA" id="ARBA00022723"/>
    </source>
</evidence>
<proteinExistence type="inferred from homology"/>
<dbReference type="AlphaFoldDB" id="A0A1W0E6U8"/>
<comment type="caution">
    <text evidence="6">The sequence shown here is derived from an EMBL/GenBank/DDBJ whole genome shotgun (WGS) entry which is preliminary data.</text>
</comment>
<dbReference type="PANTHER" id="PTHR10060:SF15">
    <property type="entry name" value="DEOXYRIBONUCLEASE TATDN1"/>
    <property type="match status" value="1"/>
</dbReference>
<dbReference type="GO" id="GO:0046872">
    <property type="term" value="F:metal ion binding"/>
    <property type="evidence" value="ECO:0007669"/>
    <property type="project" value="UniProtKB-KW"/>
</dbReference>
<accession>A0A1W0E6U8</accession>
<dbReference type="InterPro" id="IPR032466">
    <property type="entry name" value="Metal_Hydrolase"/>
</dbReference>
<keyword evidence="7" id="KW-1185">Reference proteome</keyword>
<evidence type="ECO:0000256" key="5">
    <source>
        <dbReference type="PIRSR" id="PIRSR005902-1"/>
    </source>
</evidence>
<dbReference type="InterPro" id="IPR001130">
    <property type="entry name" value="TatD-like"/>
</dbReference>
<dbReference type="GO" id="GO:0005829">
    <property type="term" value="C:cytosol"/>
    <property type="evidence" value="ECO:0007669"/>
    <property type="project" value="TreeGrafter"/>
</dbReference>
<evidence type="ECO:0000256" key="2">
    <source>
        <dbReference type="ARBA" id="ARBA00022722"/>
    </source>
</evidence>
<keyword evidence="4" id="KW-0378">Hydrolase</keyword>
<comment type="similarity">
    <text evidence="1">Belongs to the metallo-dependent hydrolases superfamily. TatD-type hydrolase family.</text>
</comment>
<dbReference type="OrthoDB" id="6079689at2759"/>
<organism evidence="6 7">
    <name type="scientific">Ecytonucleospora hepatopenaei</name>
    <dbReference type="NCBI Taxonomy" id="646526"/>
    <lineage>
        <taxon>Eukaryota</taxon>
        <taxon>Fungi</taxon>
        <taxon>Fungi incertae sedis</taxon>
        <taxon>Microsporidia</taxon>
        <taxon>Enterocytozoonidae</taxon>
        <taxon>Ecytonucleospora</taxon>
    </lineage>
</organism>
<dbReference type="InterPro" id="IPR018228">
    <property type="entry name" value="DNase_TatD-rel_CS"/>
</dbReference>
<dbReference type="PROSITE" id="PS01091">
    <property type="entry name" value="TATD_3"/>
    <property type="match status" value="1"/>
</dbReference>